<keyword evidence="1" id="KW-0472">Membrane</keyword>
<sequence>MNEDVNMINQLRADTYRLIHSVGFYVTLGLVIVYSALITKTKTVGGIMANGNEESLDRLARSNWTILDGIRGLTISASLLMYMVIGLFIITIGYEFSQQTYKNTLISGISRSSFILSKYITLLITIFISITAYFLTTIIMSLILGRSLGASLPNLLSTSVLTDITITFFISIVFSMGILILVVTNSIVISSIFIVVFPIGVTTVRMLANWKWLKYIDFFGASNEVSLGNLSISEFEPYIATCGVLLGVCIVLSLVSMREKEL</sequence>
<feature type="transmembrane region" description="Helical" evidence="1">
    <location>
        <begin position="164"/>
        <end position="183"/>
    </location>
</feature>
<reference evidence="2 3" key="1">
    <citation type="journal article" date="2015" name="Genome Announc.">
        <title>Expanding the biotechnology potential of lactobacilli through comparative genomics of 213 strains and associated genera.</title>
        <authorList>
            <person name="Sun Z."/>
            <person name="Harris H.M."/>
            <person name="McCann A."/>
            <person name="Guo C."/>
            <person name="Argimon S."/>
            <person name="Zhang W."/>
            <person name="Yang X."/>
            <person name="Jeffery I.B."/>
            <person name="Cooney J.C."/>
            <person name="Kagawa T.F."/>
            <person name="Liu W."/>
            <person name="Song Y."/>
            <person name="Salvetti E."/>
            <person name="Wrobel A."/>
            <person name="Rasinkangas P."/>
            <person name="Parkhill J."/>
            <person name="Rea M.C."/>
            <person name="O'Sullivan O."/>
            <person name="Ritari J."/>
            <person name="Douillard F.P."/>
            <person name="Paul Ross R."/>
            <person name="Yang R."/>
            <person name="Briner A.E."/>
            <person name="Felis G.E."/>
            <person name="de Vos W.M."/>
            <person name="Barrangou R."/>
            <person name="Klaenhammer T.R."/>
            <person name="Caufield P.W."/>
            <person name="Cui Y."/>
            <person name="Zhang H."/>
            <person name="O'Toole P.W."/>
        </authorList>
    </citation>
    <scope>NUCLEOTIDE SEQUENCE [LARGE SCALE GENOMIC DNA]</scope>
    <source>
        <strain evidence="2 3">DSM 20587</strain>
    </source>
</reference>
<feature type="transmembrane region" description="Helical" evidence="1">
    <location>
        <begin position="73"/>
        <end position="94"/>
    </location>
</feature>
<dbReference type="PANTHER" id="PTHR37305">
    <property type="entry name" value="INTEGRAL MEMBRANE PROTEIN-RELATED"/>
    <property type="match status" value="1"/>
</dbReference>
<evidence type="ECO:0000313" key="3">
    <source>
        <dbReference type="Proteomes" id="UP000051164"/>
    </source>
</evidence>
<feature type="transmembrane region" description="Helical" evidence="1">
    <location>
        <begin position="188"/>
        <end position="208"/>
    </location>
</feature>
<dbReference type="Pfam" id="PF12730">
    <property type="entry name" value="ABC2_membrane_4"/>
    <property type="match status" value="1"/>
</dbReference>
<dbReference type="Proteomes" id="UP000051164">
    <property type="component" value="Unassembled WGS sequence"/>
</dbReference>
<evidence type="ECO:0000256" key="1">
    <source>
        <dbReference type="SAM" id="Phobius"/>
    </source>
</evidence>
<proteinExistence type="predicted"/>
<dbReference type="PANTHER" id="PTHR37305:SF1">
    <property type="entry name" value="MEMBRANE PROTEIN"/>
    <property type="match status" value="1"/>
</dbReference>
<dbReference type="EMBL" id="AYYV01000012">
    <property type="protein sequence ID" value="KRM53689.1"/>
    <property type="molecule type" value="Genomic_DNA"/>
</dbReference>
<evidence type="ECO:0000313" key="2">
    <source>
        <dbReference type="EMBL" id="KRM53689.1"/>
    </source>
</evidence>
<feature type="transmembrane region" description="Helical" evidence="1">
    <location>
        <begin position="238"/>
        <end position="257"/>
    </location>
</feature>
<accession>A0A8E1RKJ3</accession>
<organism evidence="2 3">
    <name type="scientific">Lentilactobacillus kefiri DSM 20587 = JCM 5818</name>
    <dbReference type="NCBI Taxonomy" id="1423764"/>
    <lineage>
        <taxon>Bacteria</taxon>
        <taxon>Bacillati</taxon>
        <taxon>Bacillota</taxon>
        <taxon>Bacilli</taxon>
        <taxon>Lactobacillales</taxon>
        <taxon>Lactobacillaceae</taxon>
        <taxon>Lentilactobacillus</taxon>
    </lineage>
</organism>
<dbReference type="AlphaFoldDB" id="A0A8E1RKJ3"/>
<protein>
    <submittedName>
        <fullName evidence="2">Uncharacterized protein</fullName>
    </submittedName>
</protein>
<name>A0A8E1RKJ3_LENKE</name>
<feature type="transmembrane region" description="Helical" evidence="1">
    <location>
        <begin position="18"/>
        <end position="38"/>
    </location>
</feature>
<gene>
    <name evidence="2" type="ORF">FC95_GL000632</name>
</gene>
<keyword evidence="1" id="KW-1133">Transmembrane helix</keyword>
<comment type="caution">
    <text evidence="2">The sequence shown here is derived from an EMBL/GenBank/DDBJ whole genome shotgun (WGS) entry which is preliminary data.</text>
</comment>
<keyword evidence="1" id="KW-0812">Transmembrane</keyword>
<feature type="transmembrane region" description="Helical" evidence="1">
    <location>
        <begin position="119"/>
        <end position="144"/>
    </location>
</feature>